<dbReference type="VEuPathDB" id="FungiDB:H310_07481"/>
<dbReference type="GO" id="GO:0033745">
    <property type="term" value="F:L-methionine-(R)-S-oxide reductase activity"/>
    <property type="evidence" value="ECO:0007669"/>
    <property type="project" value="TreeGrafter"/>
</dbReference>
<name>A0A024U1C2_9STRA</name>
<comment type="similarity">
    <text evidence="1">Belongs to the free Met sulfoxide reductase family.</text>
</comment>
<gene>
    <name evidence="3" type="ORF">H310_07481</name>
</gene>
<feature type="domain" description="GAF" evidence="2">
    <location>
        <begin position="203"/>
        <end position="297"/>
    </location>
</feature>
<dbReference type="SUPFAM" id="SSF55781">
    <property type="entry name" value="GAF domain-like"/>
    <property type="match status" value="1"/>
</dbReference>
<dbReference type="OrthoDB" id="15735at2759"/>
<dbReference type="AlphaFoldDB" id="A0A024U1C2"/>
<dbReference type="Pfam" id="PF01590">
    <property type="entry name" value="GAF"/>
    <property type="match status" value="1"/>
</dbReference>
<evidence type="ECO:0000259" key="2">
    <source>
        <dbReference type="Pfam" id="PF01590"/>
    </source>
</evidence>
<dbReference type="GeneID" id="20084531"/>
<accession>A0A024U1C2</accession>
<dbReference type="Gene3D" id="3.40.30.10">
    <property type="entry name" value="Glutaredoxin"/>
    <property type="match status" value="1"/>
</dbReference>
<dbReference type="PANTHER" id="PTHR21021">
    <property type="entry name" value="GAF/PUTATIVE CYTOSKELETAL PROTEIN"/>
    <property type="match status" value="1"/>
</dbReference>
<organism evidence="3">
    <name type="scientific">Aphanomyces invadans</name>
    <dbReference type="NCBI Taxonomy" id="157072"/>
    <lineage>
        <taxon>Eukaryota</taxon>
        <taxon>Sar</taxon>
        <taxon>Stramenopiles</taxon>
        <taxon>Oomycota</taxon>
        <taxon>Saprolegniomycetes</taxon>
        <taxon>Saprolegniales</taxon>
        <taxon>Verrucalvaceae</taxon>
        <taxon>Aphanomyces</taxon>
    </lineage>
</organism>
<dbReference type="STRING" id="157072.A0A024U1C2"/>
<proteinExistence type="inferred from homology"/>
<feature type="non-terminal residue" evidence="3">
    <location>
        <position position="1"/>
    </location>
</feature>
<dbReference type="SUPFAM" id="SSF52833">
    <property type="entry name" value="Thioredoxin-like"/>
    <property type="match status" value="1"/>
</dbReference>
<dbReference type="RefSeq" id="XP_008871074.1">
    <property type="nucleotide sequence ID" value="XM_008872852.1"/>
</dbReference>
<dbReference type="Gene3D" id="3.30.450.40">
    <property type="match status" value="1"/>
</dbReference>
<dbReference type="EMBL" id="KI913965">
    <property type="protein sequence ID" value="ETW00049.1"/>
    <property type="molecule type" value="Genomic_DNA"/>
</dbReference>
<dbReference type="eggNOG" id="ENOG502RXXR">
    <property type="taxonomic scope" value="Eukaryota"/>
</dbReference>
<evidence type="ECO:0000256" key="1">
    <source>
        <dbReference type="ARBA" id="ARBA00038454"/>
    </source>
</evidence>
<dbReference type="GO" id="GO:0005829">
    <property type="term" value="C:cytosol"/>
    <property type="evidence" value="ECO:0007669"/>
    <property type="project" value="TreeGrafter"/>
</dbReference>
<dbReference type="InterPro" id="IPR029016">
    <property type="entry name" value="GAF-like_dom_sf"/>
</dbReference>
<reference evidence="3" key="1">
    <citation type="submission" date="2013-12" db="EMBL/GenBank/DDBJ databases">
        <title>The Genome Sequence of Aphanomyces invadans NJM9701.</title>
        <authorList>
            <consortium name="The Broad Institute Genomics Platform"/>
            <person name="Russ C."/>
            <person name="Tyler B."/>
            <person name="van West P."/>
            <person name="Dieguez-Uribeondo J."/>
            <person name="Young S.K."/>
            <person name="Zeng Q."/>
            <person name="Gargeya S."/>
            <person name="Fitzgerald M."/>
            <person name="Abouelleil A."/>
            <person name="Alvarado L."/>
            <person name="Chapman S.B."/>
            <person name="Gainer-Dewar J."/>
            <person name="Goldberg J."/>
            <person name="Griggs A."/>
            <person name="Gujja S."/>
            <person name="Hansen M."/>
            <person name="Howarth C."/>
            <person name="Imamovic A."/>
            <person name="Ireland A."/>
            <person name="Larimer J."/>
            <person name="McCowan C."/>
            <person name="Murphy C."/>
            <person name="Pearson M."/>
            <person name="Poon T.W."/>
            <person name="Priest M."/>
            <person name="Roberts A."/>
            <person name="Saif S."/>
            <person name="Shea T."/>
            <person name="Sykes S."/>
            <person name="Wortman J."/>
            <person name="Nusbaum C."/>
            <person name="Birren B."/>
        </authorList>
    </citation>
    <scope>NUCLEOTIDE SEQUENCE [LARGE SCALE GENOMIC DNA]</scope>
    <source>
        <strain evidence="3">NJM9701</strain>
    </source>
</reference>
<dbReference type="InterPro" id="IPR036249">
    <property type="entry name" value="Thioredoxin-like_sf"/>
</dbReference>
<dbReference type="InterPro" id="IPR003018">
    <property type="entry name" value="GAF"/>
</dbReference>
<dbReference type="InterPro" id="IPR051330">
    <property type="entry name" value="Phosphatase_reg/MetRdx"/>
</dbReference>
<evidence type="ECO:0000313" key="3">
    <source>
        <dbReference type="EMBL" id="ETW00049.1"/>
    </source>
</evidence>
<protein>
    <recommendedName>
        <fullName evidence="2">GAF domain-containing protein</fullName>
    </recommendedName>
</protein>
<dbReference type="FunFam" id="3.30.450.40:FF:000008">
    <property type="entry name" value="GAF domain-containing proteins"/>
    <property type="match status" value="1"/>
</dbReference>
<sequence length="319" mass="34652">MYYPYCVCDRRIAPLRNPPGAMTSVTTWEIVQATIAAETTKQVVVLFDAPWSAAKSKKAQANLETLLGPQRSDLVYVRVDASQIDDDEVFDLGVGELPYIQVYAQGKVVAGLDASDALVARNLVRYIGWHAGDIVANSPLPQVDYTKLTALVDSITKGETDFIANCANVSAAIWGAFFEAKRPVNWAGFYLNRPVEGSNTRLLVLGPFHGKPACKRIQMHSGVCGTAASTRVIQRIPNVSEFPGHIACDSASASEIVVPIVVDGNLVGVLDLDCPELNGFRQDDADGLQAIVDLFANRTHWDSLTLAVRNLPLEPHPEH</sequence>
<dbReference type="PANTHER" id="PTHR21021:SF15">
    <property type="entry name" value="FREE METHIONINE-R-SULFOXIDE REDUCTASE"/>
    <property type="match status" value="1"/>
</dbReference>